<protein>
    <submittedName>
        <fullName evidence="1">Uncharacterized protein</fullName>
    </submittedName>
</protein>
<accession>A0A3N4KJE9</accession>
<reference evidence="1 2" key="1">
    <citation type="journal article" date="2018" name="Nat. Ecol. Evol.">
        <title>Pezizomycetes genomes reveal the molecular basis of ectomycorrhizal truffle lifestyle.</title>
        <authorList>
            <person name="Murat C."/>
            <person name="Payen T."/>
            <person name="Noel B."/>
            <person name="Kuo A."/>
            <person name="Morin E."/>
            <person name="Chen J."/>
            <person name="Kohler A."/>
            <person name="Krizsan K."/>
            <person name="Balestrini R."/>
            <person name="Da Silva C."/>
            <person name="Montanini B."/>
            <person name="Hainaut M."/>
            <person name="Levati E."/>
            <person name="Barry K.W."/>
            <person name="Belfiori B."/>
            <person name="Cichocki N."/>
            <person name="Clum A."/>
            <person name="Dockter R.B."/>
            <person name="Fauchery L."/>
            <person name="Guy J."/>
            <person name="Iotti M."/>
            <person name="Le Tacon F."/>
            <person name="Lindquist E.A."/>
            <person name="Lipzen A."/>
            <person name="Malagnac F."/>
            <person name="Mello A."/>
            <person name="Molinier V."/>
            <person name="Miyauchi S."/>
            <person name="Poulain J."/>
            <person name="Riccioni C."/>
            <person name="Rubini A."/>
            <person name="Sitrit Y."/>
            <person name="Splivallo R."/>
            <person name="Traeger S."/>
            <person name="Wang M."/>
            <person name="Zifcakova L."/>
            <person name="Wipf D."/>
            <person name="Zambonelli A."/>
            <person name="Paolocci F."/>
            <person name="Nowrousian M."/>
            <person name="Ottonello S."/>
            <person name="Baldrian P."/>
            <person name="Spatafora J.W."/>
            <person name="Henrissat B."/>
            <person name="Nagy L.G."/>
            <person name="Aury J.M."/>
            <person name="Wincker P."/>
            <person name="Grigoriev I.V."/>
            <person name="Bonfante P."/>
            <person name="Martin F.M."/>
        </authorList>
    </citation>
    <scope>NUCLEOTIDE SEQUENCE [LARGE SCALE GENOMIC DNA]</scope>
    <source>
        <strain evidence="1 2">CCBAS932</strain>
    </source>
</reference>
<gene>
    <name evidence="1" type="ORF">P167DRAFT_575963</name>
</gene>
<dbReference type="Proteomes" id="UP000277580">
    <property type="component" value="Unassembled WGS sequence"/>
</dbReference>
<evidence type="ECO:0000313" key="1">
    <source>
        <dbReference type="EMBL" id="RPB10650.1"/>
    </source>
</evidence>
<proteinExistence type="predicted"/>
<organism evidence="1 2">
    <name type="scientific">Morchella conica CCBAS932</name>
    <dbReference type="NCBI Taxonomy" id="1392247"/>
    <lineage>
        <taxon>Eukaryota</taxon>
        <taxon>Fungi</taxon>
        <taxon>Dikarya</taxon>
        <taxon>Ascomycota</taxon>
        <taxon>Pezizomycotina</taxon>
        <taxon>Pezizomycetes</taxon>
        <taxon>Pezizales</taxon>
        <taxon>Morchellaceae</taxon>
        <taxon>Morchella</taxon>
    </lineage>
</organism>
<dbReference type="OrthoDB" id="10396137at2759"/>
<keyword evidence="2" id="KW-1185">Reference proteome</keyword>
<name>A0A3N4KJE9_9PEZI</name>
<dbReference type="AlphaFoldDB" id="A0A3N4KJE9"/>
<dbReference type="InParanoid" id="A0A3N4KJE9"/>
<sequence length="111" mass="12837">MPSPNTNLNINHPTSFPIQHFTLQTRITAIAKATSTHKLIRERLLTLKNDFKDCLTDLFLEALEREQNRVNRVLGDFATELKKVEGELEALEREEATRVGMKGKEARRRYT</sequence>
<evidence type="ECO:0000313" key="2">
    <source>
        <dbReference type="Proteomes" id="UP000277580"/>
    </source>
</evidence>
<dbReference type="EMBL" id="ML119141">
    <property type="protein sequence ID" value="RPB10650.1"/>
    <property type="molecule type" value="Genomic_DNA"/>
</dbReference>